<dbReference type="AlphaFoldDB" id="A0AAD7G2Y8"/>
<dbReference type="SUPFAM" id="SSF81383">
    <property type="entry name" value="F-box domain"/>
    <property type="match status" value="1"/>
</dbReference>
<organism evidence="2 3">
    <name type="scientific">Mycena rosella</name>
    <name type="common">Pink bonnet</name>
    <name type="synonym">Agaricus rosellus</name>
    <dbReference type="NCBI Taxonomy" id="1033263"/>
    <lineage>
        <taxon>Eukaryota</taxon>
        <taxon>Fungi</taxon>
        <taxon>Dikarya</taxon>
        <taxon>Basidiomycota</taxon>
        <taxon>Agaricomycotina</taxon>
        <taxon>Agaricomycetes</taxon>
        <taxon>Agaricomycetidae</taxon>
        <taxon>Agaricales</taxon>
        <taxon>Marasmiineae</taxon>
        <taxon>Mycenaceae</taxon>
        <taxon>Mycena</taxon>
    </lineage>
</organism>
<dbReference type="Proteomes" id="UP001221757">
    <property type="component" value="Unassembled WGS sequence"/>
</dbReference>
<evidence type="ECO:0000313" key="2">
    <source>
        <dbReference type="EMBL" id="KAJ7653783.1"/>
    </source>
</evidence>
<reference evidence="2" key="1">
    <citation type="submission" date="2023-03" db="EMBL/GenBank/DDBJ databases">
        <title>Massive genome expansion in bonnet fungi (Mycena s.s.) driven by repeated elements and novel gene families across ecological guilds.</title>
        <authorList>
            <consortium name="Lawrence Berkeley National Laboratory"/>
            <person name="Harder C.B."/>
            <person name="Miyauchi S."/>
            <person name="Viragh M."/>
            <person name="Kuo A."/>
            <person name="Thoen E."/>
            <person name="Andreopoulos B."/>
            <person name="Lu D."/>
            <person name="Skrede I."/>
            <person name="Drula E."/>
            <person name="Henrissat B."/>
            <person name="Morin E."/>
            <person name="Kohler A."/>
            <person name="Barry K."/>
            <person name="LaButti K."/>
            <person name="Morin E."/>
            <person name="Salamov A."/>
            <person name="Lipzen A."/>
            <person name="Mereny Z."/>
            <person name="Hegedus B."/>
            <person name="Baldrian P."/>
            <person name="Stursova M."/>
            <person name="Weitz H."/>
            <person name="Taylor A."/>
            <person name="Grigoriev I.V."/>
            <person name="Nagy L.G."/>
            <person name="Martin F."/>
            <person name="Kauserud H."/>
        </authorList>
    </citation>
    <scope>NUCLEOTIDE SEQUENCE</scope>
    <source>
        <strain evidence="2">CBHHK067</strain>
    </source>
</reference>
<evidence type="ECO:0000313" key="3">
    <source>
        <dbReference type="Proteomes" id="UP001221757"/>
    </source>
</evidence>
<proteinExistence type="predicted"/>
<dbReference type="EMBL" id="JARKIE010000331">
    <property type="protein sequence ID" value="KAJ7653783.1"/>
    <property type="molecule type" value="Genomic_DNA"/>
</dbReference>
<dbReference type="Gene3D" id="1.20.1280.50">
    <property type="match status" value="1"/>
</dbReference>
<gene>
    <name evidence="2" type="ORF">B0H17DRAFT_993610</name>
</gene>
<feature type="non-terminal residue" evidence="2">
    <location>
        <position position="1"/>
    </location>
</feature>
<evidence type="ECO:0008006" key="4">
    <source>
        <dbReference type="Google" id="ProtNLM"/>
    </source>
</evidence>
<accession>A0AAD7G2Y8</accession>
<dbReference type="InterPro" id="IPR036047">
    <property type="entry name" value="F-box-like_dom_sf"/>
</dbReference>
<protein>
    <recommendedName>
        <fullName evidence="4">F-box domain-containing protein</fullName>
    </recommendedName>
</protein>
<comment type="caution">
    <text evidence="2">The sequence shown here is derived from an EMBL/GenBank/DDBJ whole genome shotgun (WGS) entry which is preliminary data.</text>
</comment>
<name>A0AAD7G2Y8_MYCRO</name>
<feature type="coiled-coil region" evidence="1">
    <location>
        <begin position="65"/>
        <end position="92"/>
    </location>
</feature>
<evidence type="ECO:0000256" key="1">
    <source>
        <dbReference type="SAM" id="Coils"/>
    </source>
</evidence>
<keyword evidence="1" id="KW-0175">Coiled coil</keyword>
<keyword evidence="3" id="KW-1185">Reference proteome</keyword>
<sequence length="161" mass="18269">MSKMDTSCHTCGAALVAAGPDKEFEMLAPTGSTERHRELQVTSDPPLDSEYIFIISVVSCIRRRLSRHDEEISRLRTRIEQREKERTALRNDLSLHTAIISPMRRMPYELLAEIFSLALPYHPIGTFNVQDAPWTLAQVCGRWKAVALSSPSLWSLIAINY</sequence>